<dbReference type="OrthoDB" id="5783564at2759"/>
<dbReference type="KEGG" id="loa:LOAG_17880"/>
<dbReference type="InterPro" id="IPR003961">
    <property type="entry name" value="FN3_dom"/>
</dbReference>
<dbReference type="CDD" id="cd00063">
    <property type="entry name" value="FN3"/>
    <property type="match status" value="5"/>
</dbReference>
<dbReference type="InParanoid" id="A0A1S0UHM2"/>
<feature type="domain" description="Fibronectin type-III" evidence="2">
    <location>
        <begin position="328"/>
        <end position="422"/>
    </location>
</feature>
<dbReference type="OMA" id="RISWQPH"/>
<dbReference type="PROSITE" id="PS50853">
    <property type="entry name" value="FN3"/>
    <property type="match status" value="4"/>
</dbReference>
<sequence>MSAYSVSLQKLFVALILIYAIRGNEPRIRLRRETGGSQSLLTVEWEGIQTGDHPDDSVGGFAVEYRAEKDTQWHVHDGIIPYKGPNLQYRVQIPRLPTGIAYFVRIKVLGKNGKILVETPEIRARNEMVSIKCESDELTAPRNLEVTQTGQYSIAISWEPPECGSVGEYHIELAGIETKFDVHRQTVTHPSVSVTSLLPGTEYQVRVRAADRLRMLGPWNDQLLVAKTEGEEAIKNEINYLIIRLGFLYENNLYSLTGNVVNLFQLAGIETKFDVHRQTVTHPSVSVTSLLPGTEYQVRVRAADRLRMLGPWNDQLLVAKTEGEAPNESDEIEIDYRTDSELRISWQPHVDERLQHYEVIAVEVDGESQAVERSRVSPLVNSHIFVRLKPNTQYDVGVVAFVDHEPKLVYKLPAKTAETPGIAWKEKPVITPENAQQFVVQWRKPLLPGQTISKFIVEYRLPNETEWRKYDDLMVNDEIDDYHIEFDGIYDGLLYSFRVLAIDDQLKMIAKTAEITVGSAASNSCVGDAGIPQNVRTNIVSESTIQFTWEKPRCDETYGPIDGYEYTYWNVEKDIQPESASYIGRNTVTLDDLEPATRYAFRVRSRAGHGHSSWSEIVNAETEVHSGPKG</sequence>
<reference evidence="3" key="1">
    <citation type="submission" date="2012-04" db="EMBL/GenBank/DDBJ databases">
        <title>The Genome Sequence of Loa loa.</title>
        <authorList>
            <consortium name="The Broad Institute Genome Sequencing Platform"/>
            <consortium name="Broad Institute Genome Sequencing Center for Infectious Disease"/>
            <person name="Nutman T.B."/>
            <person name="Fink D.L."/>
            <person name="Russ C."/>
            <person name="Young S."/>
            <person name="Zeng Q."/>
            <person name="Gargeya S."/>
            <person name="Alvarado L."/>
            <person name="Berlin A."/>
            <person name="Chapman S.B."/>
            <person name="Chen Z."/>
            <person name="Freedman E."/>
            <person name="Gellesch M."/>
            <person name="Goldberg J."/>
            <person name="Griggs A."/>
            <person name="Gujja S."/>
            <person name="Heilman E.R."/>
            <person name="Heiman D."/>
            <person name="Howarth C."/>
            <person name="Mehta T."/>
            <person name="Neiman D."/>
            <person name="Pearson M."/>
            <person name="Roberts A."/>
            <person name="Saif S."/>
            <person name="Shea T."/>
            <person name="Shenoy N."/>
            <person name="Sisk P."/>
            <person name="Stolte C."/>
            <person name="Sykes S."/>
            <person name="White J."/>
            <person name="Yandava C."/>
            <person name="Haas B."/>
            <person name="Henn M.R."/>
            <person name="Nusbaum C."/>
            <person name="Birren B."/>
        </authorList>
    </citation>
    <scope>NUCLEOTIDE SEQUENCE [LARGE SCALE GENOMIC DNA]</scope>
</reference>
<protein>
    <submittedName>
        <fullName evidence="3">Lethal protein</fullName>
    </submittedName>
</protein>
<name>A0A1S0UHM2_LOALO</name>
<organism evidence="3">
    <name type="scientific">Loa loa</name>
    <name type="common">Eye worm</name>
    <name type="synonym">Filaria loa</name>
    <dbReference type="NCBI Taxonomy" id="7209"/>
    <lineage>
        <taxon>Eukaryota</taxon>
        <taxon>Metazoa</taxon>
        <taxon>Ecdysozoa</taxon>
        <taxon>Nematoda</taxon>
        <taxon>Chromadorea</taxon>
        <taxon>Rhabditida</taxon>
        <taxon>Spirurina</taxon>
        <taxon>Spiruromorpha</taxon>
        <taxon>Filarioidea</taxon>
        <taxon>Onchocercidae</taxon>
        <taxon>Loa</taxon>
    </lineage>
</organism>
<feature type="domain" description="Fibronectin type-III" evidence="2">
    <location>
        <begin position="140"/>
        <end position="231"/>
    </location>
</feature>
<dbReference type="Pfam" id="PF00041">
    <property type="entry name" value="fn3"/>
    <property type="match status" value="3"/>
</dbReference>
<feature type="domain" description="Fibronectin type-III" evidence="2">
    <location>
        <begin position="424"/>
        <end position="523"/>
    </location>
</feature>
<dbReference type="SMART" id="SM00060">
    <property type="entry name" value="FN3"/>
    <property type="match status" value="6"/>
</dbReference>
<dbReference type="PANTHER" id="PTHR46708">
    <property type="entry name" value="TENASCIN"/>
    <property type="match status" value="1"/>
</dbReference>
<feature type="domain" description="Fibronectin type-III" evidence="2">
    <location>
        <begin position="531"/>
        <end position="625"/>
    </location>
</feature>
<evidence type="ECO:0000313" key="3">
    <source>
        <dbReference type="EMBL" id="EJD74868.1"/>
    </source>
</evidence>
<dbReference type="SUPFAM" id="SSF49265">
    <property type="entry name" value="Fibronectin type III"/>
    <property type="match status" value="3"/>
</dbReference>
<evidence type="ECO:0000259" key="2">
    <source>
        <dbReference type="PROSITE" id="PS50853"/>
    </source>
</evidence>
<dbReference type="Gene3D" id="2.60.40.10">
    <property type="entry name" value="Immunoglobulins"/>
    <property type="match status" value="4"/>
</dbReference>
<gene>
    <name evidence="3" type="ORF">LOAG_17880</name>
</gene>
<accession>A0A1S0UHM2</accession>
<keyword evidence="1" id="KW-0677">Repeat</keyword>
<dbReference type="PANTHER" id="PTHR46708:SF2">
    <property type="entry name" value="FIBRONECTIN TYPE-III DOMAIN-CONTAINING PROTEIN"/>
    <property type="match status" value="1"/>
</dbReference>
<dbReference type="GeneID" id="9950936"/>
<dbReference type="EMBL" id="JH712209">
    <property type="protein sequence ID" value="EJD74868.1"/>
    <property type="molecule type" value="Genomic_DNA"/>
</dbReference>
<dbReference type="InterPro" id="IPR050991">
    <property type="entry name" value="ECM_Regulatory_Proteins"/>
</dbReference>
<dbReference type="RefSeq" id="XP_020305763.1">
    <property type="nucleotide sequence ID" value="XM_020450542.1"/>
</dbReference>
<proteinExistence type="predicted"/>
<dbReference type="InterPro" id="IPR036116">
    <property type="entry name" value="FN3_sf"/>
</dbReference>
<dbReference type="AlphaFoldDB" id="A0A1S0UHM2"/>
<evidence type="ECO:0000256" key="1">
    <source>
        <dbReference type="ARBA" id="ARBA00022737"/>
    </source>
</evidence>
<dbReference type="InterPro" id="IPR013783">
    <property type="entry name" value="Ig-like_fold"/>
</dbReference>
<dbReference type="CTD" id="9950936"/>